<accession>A0A914Q3U6</accession>
<dbReference type="WBParaSite" id="PDA_v2.g25920.t1">
    <property type="protein sequence ID" value="PDA_v2.g25920.t1"/>
    <property type="gene ID" value="PDA_v2.g25920"/>
</dbReference>
<dbReference type="Proteomes" id="UP000887578">
    <property type="component" value="Unplaced"/>
</dbReference>
<proteinExistence type="predicted"/>
<keyword evidence="1" id="KW-0175">Coiled coil</keyword>
<name>A0A914Q3U6_9BILA</name>
<sequence length="205" mass="23842">MKLYLKILRGIAATDFKVSDDYEEKGQLKLWNKSTSTFTTLNEDNNDLKNRWKNKNISNFLNITNKSTLSLHISAYENSNEAVALGLFDDENIEELKKEKLGSIKISKHCFTDRLMNPFEFPRQQNENQRNEPEIMPFNVSQRLLNPNQSMADVKISLEDLQILERMEKEEMEDLQLLKNMLEMLEIQANEAARLALEALEVLNS</sequence>
<evidence type="ECO:0000313" key="3">
    <source>
        <dbReference type="WBParaSite" id="PDA_v2.g25920.t1"/>
    </source>
</evidence>
<protein>
    <submittedName>
        <fullName evidence="3">Uncharacterized protein</fullName>
    </submittedName>
</protein>
<evidence type="ECO:0000256" key="1">
    <source>
        <dbReference type="SAM" id="Coils"/>
    </source>
</evidence>
<reference evidence="3" key="1">
    <citation type="submission" date="2022-11" db="UniProtKB">
        <authorList>
            <consortium name="WormBaseParasite"/>
        </authorList>
    </citation>
    <scope>IDENTIFICATION</scope>
</reference>
<feature type="coiled-coil region" evidence="1">
    <location>
        <begin position="158"/>
        <end position="195"/>
    </location>
</feature>
<dbReference type="AlphaFoldDB" id="A0A914Q3U6"/>
<keyword evidence="2" id="KW-1185">Reference proteome</keyword>
<organism evidence="2 3">
    <name type="scientific">Panagrolaimus davidi</name>
    <dbReference type="NCBI Taxonomy" id="227884"/>
    <lineage>
        <taxon>Eukaryota</taxon>
        <taxon>Metazoa</taxon>
        <taxon>Ecdysozoa</taxon>
        <taxon>Nematoda</taxon>
        <taxon>Chromadorea</taxon>
        <taxon>Rhabditida</taxon>
        <taxon>Tylenchina</taxon>
        <taxon>Panagrolaimomorpha</taxon>
        <taxon>Panagrolaimoidea</taxon>
        <taxon>Panagrolaimidae</taxon>
        <taxon>Panagrolaimus</taxon>
    </lineage>
</organism>
<evidence type="ECO:0000313" key="2">
    <source>
        <dbReference type="Proteomes" id="UP000887578"/>
    </source>
</evidence>